<feature type="region of interest" description="Disordered" evidence="1">
    <location>
        <begin position="1"/>
        <end position="41"/>
    </location>
</feature>
<proteinExistence type="predicted"/>
<comment type="caution">
    <text evidence="2">The sequence shown here is derived from an EMBL/GenBank/DDBJ whole genome shotgun (WGS) entry which is preliminary data.</text>
</comment>
<evidence type="ECO:0000313" key="3">
    <source>
        <dbReference type="Proteomes" id="UP000273405"/>
    </source>
</evidence>
<evidence type="ECO:0000313" key="2">
    <source>
        <dbReference type="EMBL" id="RKH42439.1"/>
    </source>
</evidence>
<organism evidence="2 3">
    <name type="scientific">Corallococcus sicarius</name>
    <dbReference type="NCBI Taxonomy" id="2316726"/>
    <lineage>
        <taxon>Bacteria</taxon>
        <taxon>Pseudomonadati</taxon>
        <taxon>Myxococcota</taxon>
        <taxon>Myxococcia</taxon>
        <taxon>Myxococcales</taxon>
        <taxon>Cystobacterineae</taxon>
        <taxon>Myxococcaceae</taxon>
        <taxon>Corallococcus</taxon>
    </lineage>
</organism>
<dbReference type="EMBL" id="RAWG01000087">
    <property type="protein sequence ID" value="RKH42439.1"/>
    <property type="molecule type" value="Genomic_DNA"/>
</dbReference>
<dbReference type="RefSeq" id="WP_120626094.1">
    <property type="nucleotide sequence ID" value="NZ_RAWG01000087.1"/>
</dbReference>
<dbReference type="OrthoDB" id="5498205at2"/>
<dbReference type="Proteomes" id="UP000273405">
    <property type="component" value="Unassembled WGS sequence"/>
</dbReference>
<reference evidence="3" key="1">
    <citation type="submission" date="2018-09" db="EMBL/GenBank/DDBJ databases">
        <authorList>
            <person name="Livingstone P.G."/>
            <person name="Whitworth D.E."/>
        </authorList>
    </citation>
    <scope>NUCLEOTIDE SEQUENCE [LARGE SCALE GENOMIC DNA]</scope>
    <source>
        <strain evidence="3">CA040B</strain>
    </source>
</reference>
<name>A0A3A8NFP8_9BACT</name>
<keyword evidence="3" id="KW-1185">Reference proteome</keyword>
<protein>
    <submittedName>
        <fullName evidence="2">Uncharacterized protein</fullName>
    </submittedName>
</protein>
<sequence>MSRIESPLSGVRPELTASEVPSSPASAHAATAPRPLPGAPANSVEVFRGTVASAQVSSRASSQGALRAREDNGFDFGVGGAFPPRPAGSLREQVKQGALLMAQTEAAAVSVTLDGGAMMDAYAREHLRHLEPSPPIDGAPTSLTDYTSTIPGVSAKEAYASFVSHPETLFGAAGIFLRPAASALTDGARLFLEEQGPPPVWAPITVKLDEEQRTVHITTLDGHPLRGTNRFVFDDDGTGGTRIRQYSAFQGSSPATSVGLALMDPIERQHDIWRSVHGQLHDMLKAR</sequence>
<gene>
    <name evidence="2" type="ORF">D7X12_15745</name>
</gene>
<accession>A0A3A8NFP8</accession>
<feature type="compositionally biased region" description="Low complexity" evidence="1">
    <location>
        <begin position="17"/>
        <end position="33"/>
    </location>
</feature>
<evidence type="ECO:0000256" key="1">
    <source>
        <dbReference type="SAM" id="MobiDB-lite"/>
    </source>
</evidence>
<dbReference type="AlphaFoldDB" id="A0A3A8NFP8"/>